<reference evidence="3" key="1">
    <citation type="submission" date="2022-12" db="EMBL/GenBank/DDBJ databases">
        <title>Draft genome assemblies for two species of Escallonia (Escalloniales).</title>
        <authorList>
            <person name="Chanderbali A."/>
            <person name="Dervinis C."/>
            <person name="Anghel I."/>
            <person name="Soltis D."/>
            <person name="Soltis P."/>
            <person name="Zapata F."/>
        </authorList>
    </citation>
    <scope>NUCLEOTIDE SEQUENCE</scope>
    <source>
        <strain evidence="3">UCBG64.0493</strain>
        <tissue evidence="3">Leaf</tissue>
    </source>
</reference>
<keyword evidence="4" id="KW-1185">Reference proteome</keyword>
<organism evidence="3 4">
    <name type="scientific">Escallonia herrerae</name>
    <dbReference type="NCBI Taxonomy" id="1293975"/>
    <lineage>
        <taxon>Eukaryota</taxon>
        <taxon>Viridiplantae</taxon>
        <taxon>Streptophyta</taxon>
        <taxon>Embryophyta</taxon>
        <taxon>Tracheophyta</taxon>
        <taxon>Spermatophyta</taxon>
        <taxon>Magnoliopsida</taxon>
        <taxon>eudicotyledons</taxon>
        <taxon>Gunneridae</taxon>
        <taxon>Pentapetalae</taxon>
        <taxon>asterids</taxon>
        <taxon>campanulids</taxon>
        <taxon>Escalloniales</taxon>
        <taxon>Escalloniaceae</taxon>
        <taxon>Escallonia</taxon>
    </lineage>
</organism>
<proteinExistence type="predicted"/>
<evidence type="ECO:0000259" key="2">
    <source>
        <dbReference type="Pfam" id="PF03732"/>
    </source>
</evidence>
<evidence type="ECO:0000313" key="3">
    <source>
        <dbReference type="EMBL" id="KAK3041638.1"/>
    </source>
</evidence>
<name>A0AA89BHU8_9ASTE</name>
<dbReference type="PANTHER" id="PTHR33223:SF10">
    <property type="entry name" value="AMINOTRANSFERASE-LIKE PLANT MOBILE DOMAIN-CONTAINING PROTEIN"/>
    <property type="match status" value="1"/>
</dbReference>
<evidence type="ECO:0000313" key="4">
    <source>
        <dbReference type="Proteomes" id="UP001188597"/>
    </source>
</evidence>
<sequence>MESYRTAVAKFDLAEKALEIRRDIFRLSDLKNVVPSEAAAATTTTCWCNNGRAVSCGTARTTTSTPMSTVQNDTPTLRSSSDAPFTEDVDLFPAPPNFKMPLCESYDGTEDPMEHLAHFTSSMNLYLVPDQIMCQAFLVTLNGAARVWFQHLTPRSISCWAQLVESFLSNFLTSRIQRKNSSALFRIVQGPKESWKSYYARFNTEELLIDHLDLGVTFTAMARVEA</sequence>
<feature type="region of interest" description="Disordered" evidence="1">
    <location>
        <begin position="61"/>
        <end position="81"/>
    </location>
</feature>
<dbReference type="Proteomes" id="UP001188597">
    <property type="component" value="Unassembled WGS sequence"/>
</dbReference>
<evidence type="ECO:0000256" key="1">
    <source>
        <dbReference type="SAM" id="MobiDB-lite"/>
    </source>
</evidence>
<dbReference type="Pfam" id="PF03732">
    <property type="entry name" value="Retrotrans_gag"/>
    <property type="match status" value="1"/>
</dbReference>
<dbReference type="EMBL" id="JAVXUP010000030">
    <property type="protein sequence ID" value="KAK3041638.1"/>
    <property type="molecule type" value="Genomic_DNA"/>
</dbReference>
<comment type="caution">
    <text evidence="3">The sequence shown here is derived from an EMBL/GenBank/DDBJ whole genome shotgun (WGS) entry which is preliminary data.</text>
</comment>
<feature type="domain" description="Retrotransposon gag" evidence="2">
    <location>
        <begin position="137"/>
        <end position="207"/>
    </location>
</feature>
<feature type="compositionally biased region" description="Polar residues" evidence="1">
    <location>
        <begin position="70"/>
        <end position="81"/>
    </location>
</feature>
<gene>
    <name evidence="3" type="ORF">RJ639_001448</name>
</gene>
<dbReference type="AlphaFoldDB" id="A0AA89BHU8"/>
<dbReference type="PANTHER" id="PTHR33223">
    <property type="entry name" value="CCHC-TYPE DOMAIN-CONTAINING PROTEIN"/>
    <property type="match status" value="1"/>
</dbReference>
<accession>A0AA89BHU8</accession>
<protein>
    <recommendedName>
        <fullName evidence="2">Retrotransposon gag domain-containing protein</fullName>
    </recommendedName>
</protein>
<dbReference type="InterPro" id="IPR005162">
    <property type="entry name" value="Retrotrans_gag_dom"/>
</dbReference>